<reference evidence="2" key="1">
    <citation type="journal article" date="2024" name="Proc. Natl. Acad. Sci. U.S.A.">
        <title>Extraordinary preservation of gene collinearity over three hundred million years revealed in homosporous lycophytes.</title>
        <authorList>
            <person name="Li C."/>
            <person name="Wickell D."/>
            <person name="Kuo L.Y."/>
            <person name="Chen X."/>
            <person name="Nie B."/>
            <person name="Liao X."/>
            <person name="Peng D."/>
            <person name="Ji J."/>
            <person name="Jenkins J."/>
            <person name="Williams M."/>
            <person name="Shu S."/>
            <person name="Plott C."/>
            <person name="Barry K."/>
            <person name="Rajasekar S."/>
            <person name="Grimwood J."/>
            <person name="Han X."/>
            <person name="Sun S."/>
            <person name="Hou Z."/>
            <person name="He W."/>
            <person name="Dai G."/>
            <person name="Sun C."/>
            <person name="Schmutz J."/>
            <person name="Leebens-Mack J.H."/>
            <person name="Li F.W."/>
            <person name="Wang L."/>
        </authorList>
    </citation>
    <scope>NUCLEOTIDE SEQUENCE [LARGE SCALE GENOMIC DNA]</scope>
    <source>
        <strain evidence="2">cv. PW_Plant_1</strain>
    </source>
</reference>
<name>A0ACC2BRE3_DIPCM</name>
<organism evidence="1 2">
    <name type="scientific">Diphasiastrum complanatum</name>
    <name type="common">Issler's clubmoss</name>
    <name type="synonym">Lycopodium complanatum</name>
    <dbReference type="NCBI Taxonomy" id="34168"/>
    <lineage>
        <taxon>Eukaryota</taxon>
        <taxon>Viridiplantae</taxon>
        <taxon>Streptophyta</taxon>
        <taxon>Embryophyta</taxon>
        <taxon>Tracheophyta</taxon>
        <taxon>Lycopodiopsida</taxon>
        <taxon>Lycopodiales</taxon>
        <taxon>Lycopodiaceae</taxon>
        <taxon>Lycopodioideae</taxon>
        <taxon>Diphasiastrum</taxon>
    </lineage>
</organism>
<dbReference type="Proteomes" id="UP001162992">
    <property type="component" value="Chromosome 14"/>
</dbReference>
<evidence type="ECO:0000313" key="2">
    <source>
        <dbReference type="Proteomes" id="UP001162992"/>
    </source>
</evidence>
<protein>
    <submittedName>
        <fullName evidence="1">Uncharacterized protein</fullName>
    </submittedName>
</protein>
<comment type="caution">
    <text evidence="1">The sequence shown here is derived from an EMBL/GenBank/DDBJ whole genome shotgun (WGS) entry which is preliminary data.</text>
</comment>
<sequence>MALQSSWIRRLRPADRSSEKKLFSKATDLSNDPFVKENEGNDGPPLASDVQSSKVADEGFVRGKRIAQVFRTGGSSLRSFNNPESYQKKTSAFAEVSDRHASEATAPQILSSDSKGDSGKNPQVGGSKQVLEKLQDLDQESKSSLTVRIATQPKLSPRARSLGNNDAENLATRTELNTEDGHEQNLTGLGPFRTSSRKPPLPPSKNGRIICRKALNRPGSNASQRKVVKFGSWLNQQNSLASKQRAVLAEDTSGKLEQHHGYGMEAGKSGAHSSSLGEMDFGKKLEVSLSGLDHFSPRLLASSLERCCGSMAIQSAWIQRLTPANRNSESKSSSKAWNMSNDRCVKLNQNLSLASDVQSDGYISSKKADKGSVERKCIAQLFERSRSPSLSFKKPKLYKEQIIVFDEGSERLASKPNALQLLSSDSKDVSGKNPQIEISKQLMENLKDLNEASINSPTQGSVAQPILSSKAGSRHRDPENSATHMELTRIPYEQNVVGFGPFRAGSRKPPLPQSDNSRIICSKAFDPPESHAFQYKVVKLGAWSKRKYSILSEASKPWPVLTEDRLGKLAQHHTVADIHYDNHEIQMNFQDAVQDLKMKRSTCNSVSKESGASVLGCSSASDNTKGPTAAYIPSRGVFFHLDFWNGDQAQIKSDLDQNRDREPWRLSAPSPQEKEEKALNIYNRGEPDAIAQSSLPENPILSCESGKAVIQSSTPGTTRACTPTLASFKHVINYEREPLASALALNADGNACKRSLLKRDADKDQWLDIAQTWFKRWCSPVANSIASSGNPVENRQNDSVNPPLNLQEVKSAHSRVKILGKYTKWRKCEEGLSTAKPFTKDSFVYHGFNLVSHSTSHPTLYFTPSVSALALASRMVKQVYTSSKARKFV</sequence>
<keyword evidence="2" id="KW-1185">Reference proteome</keyword>
<proteinExistence type="predicted"/>
<dbReference type="EMBL" id="CM055105">
    <property type="protein sequence ID" value="KAJ7532323.1"/>
    <property type="molecule type" value="Genomic_DNA"/>
</dbReference>
<accession>A0ACC2BRE3</accession>
<gene>
    <name evidence="1" type="ORF">O6H91_14G082700</name>
</gene>
<evidence type="ECO:0000313" key="1">
    <source>
        <dbReference type="EMBL" id="KAJ7532323.1"/>
    </source>
</evidence>